<evidence type="ECO:0000313" key="8">
    <source>
        <dbReference type="EMBL" id="EGV51091.1"/>
    </source>
</evidence>
<evidence type="ECO:0000256" key="3">
    <source>
        <dbReference type="ARBA" id="ARBA00014376"/>
    </source>
</evidence>
<keyword evidence="4 6" id="KW-0975">Bacterial flagellum</keyword>
<dbReference type="PATRIC" id="fig|1048808.3.peg.1924"/>
<keyword evidence="8" id="KW-0282">Flagellum</keyword>
<dbReference type="NCBIfam" id="TIGR01396">
    <property type="entry name" value="FlgB"/>
    <property type="match status" value="1"/>
</dbReference>
<dbReference type="AlphaFoldDB" id="G2DE81"/>
<dbReference type="PANTHER" id="PTHR30435">
    <property type="entry name" value="FLAGELLAR PROTEIN"/>
    <property type="match status" value="1"/>
</dbReference>
<dbReference type="EMBL" id="AFOC01000050">
    <property type="protein sequence ID" value="EGV51091.1"/>
    <property type="molecule type" value="Genomic_DNA"/>
</dbReference>
<sequence length="138" mass="15522">MSSISWERTMNLDDAFGIHPQALLLRARRSELIASNLANADTPGYKARDFDFHKVLQQAQGEPVRLRTTHPSHIQDEQGVVPPTQMLYRIPSQPSLDGNTVETEREQSTFASNSLEYQASLRFLNGKISSLRQAIKGE</sequence>
<name>G2DE81_9GAMM</name>
<evidence type="ECO:0000313" key="9">
    <source>
        <dbReference type="Proteomes" id="UP000004491"/>
    </source>
</evidence>
<dbReference type="InterPro" id="IPR006300">
    <property type="entry name" value="FlgB"/>
</dbReference>
<evidence type="ECO:0000256" key="6">
    <source>
        <dbReference type="PIRNR" id="PIRNR002889"/>
    </source>
</evidence>
<evidence type="ECO:0000259" key="7">
    <source>
        <dbReference type="Pfam" id="PF00460"/>
    </source>
</evidence>
<keyword evidence="8" id="KW-0966">Cell projection</keyword>
<reference evidence="8" key="1">
    <citation type="journal article" date="2011" name="ISME J.">
        <title>The endosymbionts of the deep-sea tubeworms Riftia pachyptila and Tevnia jerichonana share an identical physiology as revealed by proteogenomic analyses.</title>
        <authorList>
            <person name="Gardebrecht A."/>
            <person name="Markert S."/>
            <person name="Felbeck H."/>
            <person name="Thuermer A."/>
            <person name="Albrecht D."/>
            <person name="Wollherr A."/>
            <person name="Kabisch J."/>
            <person name="Lehmann R."/>
            <person name="Daniel R."/>
            <person name="Liesegang H."/>
            <person name="Hecker M."/>
            <person name="Sievert S.M."/>
            <person name="Schweder T."/>
        </authorList>
    </citation>
    <scope>NUCLEOTIDE SEQUENCE [LARGE SCALE GENOMIC DNA]</scope>
</reference>
<comment type="similarity">
    <text evidence="2 6">Belongs to the flagella basal body rod proteins family.</text>
</comment>
<protein>
    <recommendedName>
        <fullName evidence="3 6">Flagellar basal body rod protein FlgB</fullName>
    </recommendedName>
</protein>
<comment type="subunit">
    <text evidence="6">The basal body constitutes a major portion of the flagellar organelle and consists of a number of rings mounted on a central rod.</text>
</comment>
<evidence type="ECO:0000256" key="1">
    <source>
        <dbReference type="ARBA" id="ARBA00004117"/>
    </source>
</evidence>
<keyword evidence="8" id="KW-0969">Cilium</keyword>
<comment type="subcellular location">
    <subcellularLocation>
        <location evidence="1 6">Bacterial flagellum basal body</location>
    </subcellularLocation>
</comment>
<evidence type="ECO:0000256" key="5">
    <source>
        <dbReference type="ARBA" id="ARBA00024934"/>
    </source>
</evidence>
<feature type="domain" description="Flagellar basal body rod protein N-terminal" evidence="7">
    <location>
        <begin position="22"/>
        <end position="46"/>
    </location>
</feature>
<comment type="caution">
    <text evidence="8">The sequence shown here is derived from an EMBL/GenBank/DDBJ whole genome shotgun (WGS) entry which is preliminary data.</text>
</comment>
<dbReference type="Pfam" id="PF00460">
    <property type="entry name" value="Flg_bb_rod"/>
    <property type="match status" value="1"/>
</dbReference>
<dbReference type="InterPro" id="IPR019776">
    <property type="entry name" value="Flagellar_basal_body_rod_CS"/>
</dbReference>
<organism evidence="8 9">
    <name type="scientific">endosymbiont of Riftia pachyptila</name>
    <name type="common">vent Ph05</name>
    <dbReference type="NCBI Taxonomy" id="1048808"/>
    <lineage>
        <taxon>Bacteria</taxon>
        <taxon>Pseudomonadati</taxon>
        <taxon>Pseudomonadota</taxon>
        <taxon>Gammaproteobacteria</taxon>
        <taxon>sulfur-oxidizing symbionts</taxon>
    </lineage>
</organism>
<gene>
    <name evidence="8" type="primary">flgB</name>
    <name evidence="8" type="ORF">Rifp1Sym_bw00260</name>
</gene>
<dbReference type="InterPro" id="IPR001444">
    <property type="entry name" value="Flag_bb_rod_N"/>
</dbReference>
<comment type="function">
    <text evidence="5 6">Structural component of flagellum, the bacterial motility apparatus. Part of the rod structure of flagellar basal body.</text>
</comment>
<evidence type="ECO:0000256" key="2">
    <source>
        <dbReference type="ARBA" id="ARBA00009677"/>
    </source>
</evidence>
<dbReference type="Proteomes" id="UP000004491">
    <property type="component" value="Unassembled WGS sequence"/>
</dbReference>
<dbReference type="PROSITE" id="PS00588">
    <property type="entry name" value="FLAGELLA_BB_ROD"/>
    <property type="match status" value="1"/>
</dbReference>
<accession>G2DE81</accession>
<dbReference type="GO" id="GO:0071978">
    <property type="term" value="P:bacterial-type flagellum-dependent swarming motility"/>
    <property type="evidence" value="ECO:0007669"/>
    <property type="project" value="TreeGrafter"/>
</dbReference>
<evidence type="ECO:0000256" key="4">
    <source>
        <dbReference type="ARBA" id="ARBA00023143"/>
    </source>
</evidence>
<dbReference type="PIRSF" id="PIRSF002889">
    <property type="entry name" value="Rod_FlgB"/>
    <property type="match status" value="1"/>
</dbReference>
<proteinExistence type="inferred from homology"/>
<keyword evidence="9" id="KW-1185">Reference proteome</keyword>
<dbReference type="PANTHER" id="PTHR30435:SF12">
    <property type="entry name" value="FLAGELLAR BASAL BODY ROD PROTEIN FLGB"/>
    <property type="match status" value="1"/>
</dbReference>
<dbReference type="GO" id="GO:0030694">
    <property type="term" value="C:bacterial-type flagellum basal body, rod"/>
    <property type="evidence" value="ECO:0007669"/>
    <property type="project" value="InterPro"/>
</dbReference>